<proteinExistence type="predicted"/>
<evidence type="ECO:0000313" key="2">
    <source>
        <dbReference type="Proteomes" id="UP000258476"/>
    </source>
</evidence>
<evidence type="ECO:0000313" key="1">
    <source>
        <dbReference type="EMBL" id="SYX09152.1"/>
    </source>
</evidence>
<dbReference type="KEGG" id="chla:C834K_0705"/>
<sequence length="266" mass="31656">MTQYYFLSSFFLPQFPESRPVYSFDILDDLLHLNLSDQDLGYYVILKRFFDFENFAFFWSGKPLPHSYGIVTQENVESMVNLQQWSDDCEFEDFFKDFLLQYKTPKERVDNFSSLVREFLSHYQHSSSEFLRTYFTFKQNLRIILAGFRSRIMKLDVSYVLRDEDSSDPVVLQVLMQKDAPNYELPGEFSDLNDVLQDYGRLPHTLNRTLSLYEFHKIEEMYRDKYFDANAVLARVAAYLFAIRNSMVNLEKGKNIINSMEKAITW</sequence>
<dbReference type="Proteomes" id="UP000258476">
    <property type="component" value="Chromosome"/>
</dbReference>
<organism evidence="1 2">
    <name type="scientific">Chlamydia poikilotherma</name>
    <dbReference type="NCBI Taxonomy" id="1967783"/>
    <lineage>
        <taxon>Bacteria</taxon>
        <taxon>Pseudomonadati</taxon>
        <taxon>Chlamydiota</taxon>
        <taxon>Chlamydiia</taxon>
        <taxon>Chlamydiales</taxon>
        <taxon>Chlamydiaceae</taxon>
        <taxon>Chlamydia/Chlamydophila group</taxon>
        <taxon>Chlamydia</taxon>
    </lineage>
</organism>
<dbReference type="EMBL" id="LS992154">
    <property type="protein sequence ID" value="SYX09152.1"/>
    <property type="molecule type" value="Genomic_DNA"/>
</dbReference>
<keyword evidence="2" id="KW-1185">Reference proteome</keyword>
<protein>
    <recommendedName>
        <fullName evidence="3">DUF2764 domain-containing protein</fullName>
    </recommendedName>
</protein>
<accession>A0A3B0QH73</accession>
<dbReference type="OrthoDB" id="17717at2"/>
<reference evidence="2" key="1">
    <citation type="submission" date="2017-11" db="EMBL/GenBank/DDBJ databases">
        <authorList>
            <person name="Seth-Smith MB H."/>
        </authorList>
    </citation>
    <scope>NUCLEOTIDE SEQUENCE [LARGE SCALE GENOMIC DNA]</scope>
</reference>
<name>A0A3B0QH73_9CHLA</name>
<dbReference type="AlphaFoldDB" id="A0A3B0QH73"/>
<gene>
    <name evidence="1" type="ORF">C834K_0705</name>
</gene>
<dbReference type="RefSeq" id="WP_117274449.1">
    <property type="nucleotide sequence ID" value="NZ_LS992154.1"/>
</dbReference>
<evidence type="ECO:0008006" key="3">
    <source>
        <dbReference type="Google" id="ProtNLM"/>
    </source>
</evidence>
<dbReference type="InterPro" id="IPR024492">
    <property type="entry name" value="DUF2764"/>
</dbReference>
<dbReference type="Pfam" id="PF10962">
    <property type="entry name" value="DUF2764"/>
    <property type="match status" value="1"/>
</dbReference>